<dbReference type="GO" id="GO:0061608">
    <property type="term" value="F:nuclear import signal receptor activity"/>
    <property type="evidence" value="ECO:0007669"/>
    <property type="project" value="InterPro"/>
</dbReference>
<accession>A0A0C2IB30</accession>
<organism evidence="7 8">
    <name type="scientific">Thelohanellus kitauei</name>
    <name type="common">Myxosporean</name>
    <dbReference type="NCBI Taxonomy" id="669202"/>
    <lineage>
        <taxon>Eukaryota</taxon>
        <taxon>Metazoa</taxon>
        <taxon>Cnidaria</taxon>
        <taxon>Myxozoa</taxon>
        <taxon>Myxosporea</taxon>
        <taxon>Bivalvulida</taxon>
        <taxon>Platysporina</taxon>
        <taxon>Myxobolidae</taxon>
        <taxon>Thelohanellus</taxon>
    </lineage>
</organism>
<sequence length="549" mass="63010">MENKDPILEHSNLPENGKRNLNLVKKDRVGKTDVSLRDKRDNILRRKRNKARSLSGEFRRAIITSVDDVAKLVQGCSNPNRGVADQAMFYLRRHLCSKRKLYLDKLLELNIVDVLVSRLVTGETDDIKYNALWALAYITSCGCQDTSFFLRESVISALSSLLCGNNLSLIEQSLLALSNIIAEGPVPREFVLRSNILSTLNQILNQHRSSISVTKNISWILRNICRSKYGDVPIEYIEPILQILDVLIGHNTENVLSDVLWSISYLADSSSDHVSLLIESGIVDKIYMFLGATKKLTVNTLRVIGNISATEDKNIQHLFDNGVFFHLRKYLNTPNKRLRKKVYWILSNFAAGTRSQILTLYSLNIFPQILEDLEEGEFGIRREAFWIISNIVHNSTIKEVQPFLRSNMLCMMRKYLENRDYDMIVAALKVVVALLRLYSAHNNKEYMCQKVCQSGVLDCIKNLQTNTDDSIRFWAIHILENYFPEECEQDVEDKDHEQDVEDRDHEQDAENKDHEQDVEDKDPEQDAGDEEILYNGQSDLSNELNQCGF</sequence>
<dbReference type="Pfam" id="PF16186">
    <property type="entry name" value="Arm_3"/>
    <property type="match status" value="1"/>
</dbReference>
<keyword evidence="3" id="KW-0677">Repeat</keyword>
<feature type="region of interest" description="Disordered" evidence="6">
    <location>
        <begin position="488"/>
        <end position="549"/>
    </location>
</feature>
<evidence type="ECO:0000256" key="1">
    <source>
        <dbReference type="ARBA" id="ARBA00010394"/>
    </source>
</evidence>
<comment type="caution">
    <text evidence="7">The sequence shown here is derived from an EMBL/GenBank/DDBJ whole genome shotgun (WGS) entry which is preliminary data.</text>
</comment>
<proteinExistence type="inferred from homology"/>
<dbReference type="OrthoDB" id="29145at2759"/>
<dbReference type="EMBL" id="JWZT01004937">
    <property type="protein sequence ID" value="KII62563.1"/>
    <property type="molecule type" value="Genomic_DNA"/>
</dbReference>
<dbReference type="Gene3D" id="1.25.10.10">
    <property type="entry name" value="Leucine-rich Repeat Variant"/>
    <property type="match status" value="1"/>
</dbReference>
<evidence type="ECO:0000256" key="4">
    <source>
        <dbReference type="ARBA" id="ARBA00022927"/>
    </source>
</evidence>
<feature type="compositionally biased region" description="Polar residues" evidence="6">
    <location>
        <begin position="535"/>
        <end position="549"/>
    </location>
</feature>
<dbReference type="AlphaFoldDB" id="A0A0C2IB30"/>
<keyword evidence="2 5" id="KW-0813">Transport</keyword>
<dbReference type="InterPro" id="IPR024931">
    <property type="entry name" value="Importin_alpha"/>
</dbReference>
<keyword evidence="8" id="KW-1185">Reference proteome</keyword>
<protein>
    <recommendedName>
        <fullName evidence="5">Importin subunit alpha</fullName>
    </recommendedName>
</protein>
<dbReference type="OMA" id="HENRQIG"/>
<dbReference type="InterPro" id="IPR032413">
    <property type="entry name" value="Arm_3"/>
</dbReference>
<dbReference type="PANTHER" id="PTHR23316">
    <property type="entry name" value="IMPORTIN ALPHA"/>
    <property type="match status" value="1"/>
</dbReference>
<reference evidence="7 8" key="1">
    <citation type="journal article" date="2014" name="Genome Biol. Evol.">
        <title>The genome of the myxosporean Thelohanellus kitauei shows adaptations to nutrient acquisition within its fish host.</title>
        <authorList>
            <person name="Yang Y."/>
            <person name="Xiong J."/>
            <person name="Zhou Z."/>
            <person name="Huo F."/>
            <person name="Miao W."/>
            <person name="Ran C."/>
            <person name="Liu Y."/>
            <person name="Zhang J."/>
            <person name="Feng J."/>
            <person name="Wang M."/>
            <person name="Wang M."/>
            <person name="Wang L."/>
            <person name="Yao B."/>
        </authorList>
    </citation>
    <scope>NUCLEOTIDE SEQUENCE [LARGE SCALE GENOMIC DNA]</scope>
    <source>
        <strain evidence="7">Wuqing</strain>
    </source>
</reference>
<comment type="similarity">
    <text evidence="1 5">Belongs to the importin alpha family.</text>
</comment>
<dbReference type="PIRSF" id="PIRSF005673">
    <property type="entry name" value="Importin_alpha"/>
    <property type="match status" value="1"/>
</dbReference>
<evidence type="ECO:0000313" key="8">
    <source>
        <dbReference type="Proteomes" id="UP000031668"/>
    </source>
</evidence>
<dbReference type="InterPro" id="IPR000225">
    <property type="entry name" value="Armadillo"/>
</dbReference>
<evidence type="ECO:0000256" key="5">
    <source>
        <dbReference type="PIRNR" id="PIRNR005673"/>
    </source>
</evidence>
<evidence type="ECO:0000256" key="3">
    <source>
        <dbReference type="ARBA" id="ARBA00022737"/>
    </source>
</evidence>
<dbReference type="SMART" id="SM00185">
    <property type="entry name" value="ARM"/>
    <property type="match status" value="6"/>
</dbReference>
<gene>
    <name evidence="7" type="ORF">RF11_05193</name>
</gene>
<dbReference type="InterPro" id="IPR016024">
    <property type="entry name" value="ARM-type_fold"/>
</dbReference>
<dbReference type="GO" id="GO:0005737">
    <property type="term" value="C:cytoplasm"/>
    <property type="evidence" value="ECO:0007669"/>
    <property type="project" value="InterPro"/>
</dbReference>
<evidence type="ECO:0000256" key="6">
    <source>
        <dbReference type="SAM" id="MobiDB-lite"/>
    </source>
</evidence>
<dbReference type="Proteomes" id="UP000031668">
    <property type="component" value="Unassembled WGS sequence"/>
</dbReference>
<dbReference type="SUPFAM" id="SSF48371">
    <property type="entry name" value="ARM repeat"/>
    <property type="match status" value="1"/>
</dbReference>
<dbReference type="GO" id="GO:0006606">
    <property type="term" value="P:protein import into nucleus"/>
    <property type="evidence" value="ECO:0007669"/>
    <property type="project" value="InterPro"/>
</dbReference>
<evidence type="ECO:0000256" key="2">
    <source>
        <dbReference type="ARBA" id="ARBA00022448"/>
    </source>
</evidence>
<feature type="compositionally biased region" description="Basic and acidic residues" evidence="6">
    <location>
        <begin position="493"/>
        <end position="515"/>
    </location>
</feature>
<dbReference type="InterPro" id="IPR011989">
    <property type="entry name" value="ARM-like"/>
</dbReference>
<name>A0A0C2IB30_THEKT</name>
<evidence type="ECO:0000313" key="7">
    <source>
        <dbReference type="EMBL" id="KII62563.1"/>
    </source>
</evidence>
<feature type="compositionally biased region" description="Acidic residues" evidence="6">
    <location>
        <begin position="516"/>
        <end position="532"/>
    </location>
</feature>
<keyword evidence="4 5" id="KW-0653">Protein transport</keyword>